<dbReference type="GO" id="GO:0046873">
    <property type="term" value="F:metal ion transmembrane transporter activity"/>
    <property type="evidence" value="ECO:0007669"/>
    <property type="project" value="InterPro"/>
</dbReference>
<feature type="region of interest" description="Disordered" evidence="5">
    <location>
        <begin position="1"/>
        <end position="81"/>
    </location>
</feature>
<organism evidence="7 8">
    <name type="scientific">Zalerion maritima</name>
    <dbReference type="NCBI Taxonomy" id="339359"/>
    <lineage>
        <taxon>Eukaryota</taxon>
        <taxon>Fungi</taxon>
        <taxon>Dikarya</taxon>
        <taxon>Ascomycota</taxon>
        <taxon>Pezizomycotina</taxon>
        <taxon>Sordariomycetes</taxon>
        <taxon>Lulworthiomycetidae</taxon>
        <taxon>Lulworthiales</taxon>
        <taxon>Lulworthiaceae</taxon>
        <taxon>Zalerion</taxon>
    </lineage>
</organism>
<dbReference type="PANTHER" id="PTHR47685">
    <property type="entry name" value="MAGNESIUM TRANSPORT PROTEIN CORA"/>
    <property type="match status" value="1"/>
</dbReference>
<feature type="transmembrane region" description="Helical" evidence="6">
    <location>
        <begin position="1061"/>
        <end position="1084"/>
    </location>
</feature>
<keyword evidence="2 6" id="KW-0812">Transmembrane</keyword>
<reference evidence="7" key="1">
    <citation type="submission" date="2022-07" db="EMBL/GenBank/DDBJ databases">
        <title>Draft genome sequence of Zalerion maritima ATCC 34329, a (micro)plastics degrading marine fungus.</title>
        <authorList>
            <person name="Paco A."/>
            <person name="Goncalves M.F.M."/>
            <person name="Rocha-Santos T.A.P."/>
            <person name="Alves A."/>
        </authorList>
    </citation>
    <scope>NUCLEOTIDE SEQUENCE</scope>
    <source>
        <strain evidence="7">ATCC 34329</strain>
    </source>
</reference>
<comment type="caution">
    <text evidence="7">The sequence shown here is derived from an EMBL/GenBank/DDBJ whole genome shotgun (WGS) entry which is preliminary data.</text>
</comment>
<name>A0AAD5WMJ4_9PEZI</name>
<feature type="transmembrane region" description="Helical" evidence="6">
    <location>
        <begin position="1028"/>
        <end position="1049"/>
    </location>
</feature>
<evidence type="ECO:0000313" key="7">
    <source>
        <dbReference type="EMBL" id="KAJ2893739.1"/>
    </source>
</evidence>
<evidence type="ECO:0000313" key="8">
    <source>
        <dbReference type="Proteomes" id="UP001201980"/>
    </source>
</evidence>
<keyword evidence="4 6" id="KW-0472">Membrane</keyword>
<dbReference type="SUPFAM" id="SSF53474">
    <property type="entry name" value="alpha/beta-Hydrolases"/>
    <property type="match status" value="1"/>
</dbReference>
<dbReference type="Proteomes" id="UP001201980">
    <property type="component" value="Unassembled WGS sequence"/>
</dbReference>
<evidence type="ECO:0000256" key="6">
    <source>
        <dbReference type="SAM" id="Phobius"/>
    </source>
</evidence>
<accession>A0AAD5WMJ4</accession>
<comment type="subcellular location">
    <subcellularLocation>
        <location evidence="1">Membrane</location>
        <topology evidence="1">Multi-pass membrane protein</topology>
    </subcellularLocation>
</comment>
<evidence type="ECO:0000256" key="1">
    <source>
        <dbReference type="ARBA" id="ARBA00004141"/>
    </source>
</evidence>
<feature type="compositionally biased region" description="Basic and acidic residues" evidence="5">
    <location>
        <begin position="1163"/>
        <end position="1198"/>
    </location>
</feature>
<dbReference type="EMBL" id="JAKWBI020000572">
    <property type="protein sequence ID" value="KAJ2893739.1"/>
    <property type="molecule type" value="Genomic_DNA"/>
</dbReference>
<feature type="compositionally biased region" description="Polar residues" evidence="5">
    <location>
        <begin position="15"/>
        <end position="31"/>
    </location>
</feature>
<dbReference type="InterPro" id="IPR050829">
    <property type="entry name" value="CorA_MIT"/>
</dbReference>
<dbReference type="InterPro" id="IPR002523">
    <property type="entry name" value="MgTranspt_CorA/ZnTranspt_ZntB"/>
</dbReference>
<feature type="region of interest" description="Disordered" evidence="5">
    <location>
        <begin position="642"/>
        <end position="684"/>
    </location>
</feature>
<dbReference type="AlphaFoldDB" id="A0AAD5WMJ4"/>
<dbReference type="SUPFAM" id="SSF144083">
    <property type="entry name" value="Magnesium transport protein CorA, transmembrane region"/>
    <property type="match status" value="1"/>
</dbReference>
<evidence type="ECO:0000256" key="2">
    <source>
        <dbReference type="ARBA" id="ARBA00022692"/>
    </source>
</evidence>
<dbReference type="Pfam" id="PF01544">
    <property type="entry name" value="CorA"/>
    <property type="match status" value="1"/>
</dbReference>
<dbReference type="Gene3D" id="3.40.50.1820">
    <property type="entry name" value="alpha/beta hydrolase"/>
    <property type="match status" value="1"/>
</dbReference>
<dbReference type="GO" id="GO:0016020">
    <property type="term" value="C:membrane"/>
    <property type="evidence" value="ECO:0007669"/>
    <property type="project" value="UniProtKB-SubCell"/>
</dbReference>
<evidence type="ECO:0000256" key="5">
    <source>
        <dbReference type="SAM" id="MobiDB-lite"/>
    </source>
</evidence>
<gene>
    <name evidence="7" type="ORF">MKZ38_008296</name>
</gene>
<evidence type="ECO:0000256" key="4">
    <source>
        <dbReference type="ARBA" id="ARBA00023136"/>
    </source>
</evidence>
<proteinExistence type="predicted"/>
<dbReference type="InterPro" id="IPR045863">
    <property type="entry name" value="CorA_TM1_TM2"/>
</dbReference>
<dbReference type="InterPro" id="IPR029058">
    <property type="entry name" value="AB_hydrolase_fold"/>
</dbReference>
<dbReference type="Gene3D" id="1.20.58.340">
    <property type="entry name" value="Magnesium transport protein CorA, transmembrane region"/>
    <property type="match status" value="1"/>
</dbReference>
<feature type="compositionally biased region" description="Basic residues" evidence="5">
    <location>
        <begin position="1112"/>
        <end position="1125"/>
    </location>
</feature>
<feature type="region of interest" description="Disordered" evidence="5">
    <location>
        <begin position="1112"/>
        <end position="1133"/>
    </location>
</feature>
<evidence type="ECO:0000256" key="3">
    <source>
        <dbReference type="ARBA" id="ARBA00022989"/>
    </source>
</evidence>
<dbReference type="PANTHER" id="PTHR47685:SF1">
    <property type="entry name" value="MAGNESIUM TRANSPORT PROTEIN CORA"/>
    <property type="match status" value="1"/>
</dbReference>
<keyword evidence="3 6" id="KW-1133">Transmembrane helix</keyword>
<evidence type="ECO:0008006" key="9">
    <source>
        <dbReference type="Google" id="ProtNLM"/>
    </source>
</evidence>
<sequence>MEPNNVPTMPGNGASRRSLQQPPSSARNSRQCIARPGTAGARSASPHAPRRFKGEFVGEYGDPTTTTIETWHGDDEGHQPAAVKPSWVTTRITQTFKSARVLMYQHRDLEDGQVLEVFAKDLLEALHEKREGESKKHKRPRPLFFICHSVGGIAVKMAMVFAGSEQKGFEQFKPIWKDTYSIAFFGTPHFGSKFLATKMLMNRIMQILALCRPLPQSIRKQLQPSTTRNPNDELEALNKRFRLLVGEMWIWTFTESRELSFTVKPEGGKDVTFWEPVTSFRSAIIGYRHEIIRPVARATHSDLAYFANSEDLTERYLSWFHYFYEKASFMIQAPFATGDVEDQVNDVKREVLVEIRGVFQGEGDSQAPNQQYWNARGYLRDVINRGPLSILRERLDTLTSSTSLQDENITSEETSRALAMGRARSSSARVLSQADYFGEPGYIWDEEDGEDSEQGVIENKPSMQSLLYSWVHLPWNNPVWVPDLLRGVAEDCPLNLAELEKDQHWGYLFANGRLNSHHSKFLAPGCGMVPMNPFDSKSKGNVCAYIHFPYMHFDSYRSVVRRRHTVASRWNRGRTAPVPLQIAKDESLERRIIYKYLGYSPPYQLRRTLDQFGYPEITQLGISARDDDQVLYKRSKERLAAGYRPAKRRDAPEIVRGHSLRKKSTLNDEHLPSPSTAANKSKEGWSWSQVLSKAAFQAEKPAFQKPTLPNRPTDLNEVEQMKEKNEQDVTGLEESTHALDGNMLMVDQLWLRVCQAGDESSSATQSSSSASLASQRDTLVSFFTEREETSKTENPQLSRYSDLRDTINEQLRDDSIHIEDIWDLAALCVSSAVCVLLDNTSQDEMHIWRIFQEDISDQAEQLTTSLKIFKEETLPDKEIGFSATPASILSRHKAEREKETKKYRANLTALVELRDISDELGILQKLFDQQKKVVEDVRKMIMEGMEDGTVPRRYEKDPMHRTGIRLLDNAMKKLIEYSEKVSEMRERVTSTREAFEKHLAMVQSQSQVIETRNSRLQADLAGSQGRSLLTFTVTTIVFLPLSYFSSLFGMNSSTPIDELSLGSIMAIMFPISAFIICLALVFAFSETVAKSWEGFMRGSSRVWNKVPVVRQARKRGGSSGKKKTAPGHDHEEDEDALLTFKNNAFLGNRMKKPYVIPWENLNEEGRQRRKAEQMEQKKADEAQKRRQRREARGKVGDA</sequence>
<keyword evidence="8" id="KW-1185">Reference proteome</keyword>
<feature type="region of interest" description="Disordered" evidence="5">
    <location>
        <begin position="1157"/>
        <end position="1198"/>
    </location>
</feature>
<protein>
    <recommendedName>
        <fullName evidence="9">DUF676 domain-containing protein</fullName>
    </recommendedName>
</protein>